<dbReference type="KEGG" id="lic:LIC_11190"/>
<dbReference type="Proteomes" id="UP000007037">
    <property type="component" value="Chromosome I"/>
</dbReference>
<sequence length="157" mass="18993">MESYRMEVKSLKRKAVCNLVFSEMYKNKTYFSNYGSKFLRTEPEKRNNLTPNNKNAIYHLLKFKITEQLFTNYYLNLNYYIKQYFSIGVYFKIYVTLLISTKSRILNFYYKTLFQNKIFGTLLYSSGQYTRIHRIQKVLHLSNLRRVTITTAQYLQV</sequence>
<name>Q72T31_LEPIC</name>
<gene>
    <name evidence="1" type="ordered locus">LIC_11190</name>
</gene>
<proteinExistence type="predicted"/>
<dbReference type="EMBL" id="AE016823">
    <property type="protein sequence ID" value="AAS69797.1"/>
    <property type="molecule type" value="Genomic_DNA"/>
</dbReference>
<dbReference type="HOGENOM" id="CLU_1675712_0_0_12"/>
<protein>
    <submittedName>
        <fullName evidence="1">Uncharacterized protein</fullName>
    </submittedName>
</protein>
<organism evidence="1 2">
    <name type="scientific">Leptospira interrogans serogroup Icterohaemorrhagiae serovar copenhageni (strain Fiocruz L1-130)</name>
    <dbReference type="NCBI Taxonomy" id="267671"/>
    <lineage>
        <taxon>Bacteria</taxon>
        <taxon>Pseudomonadati</taxon>
        <taxon>Spirochaetota</taxon>
        <taxon>Spirochaetia</taxon>
        <taxon>Leptospirales</taxon>
        <taxon>Leptospiraceae</taxon>
        <taxon>Leptospira</taxon>
    </lineage>
</organism>
<evidence type="ECO:0000313" key="1">
    <source>
        <dbReference type="EMBL" id="AAS69797.1"/>
    </source>
</evidence>
<accession>Q72T31</accession>
<evidence type="ECO:0000313" key="2">
    <source>
        <dbReference type="Proteomes" id="UP000007037"/>
    </source>
</evidence>
<dbReference type="AlphaFoldDB" id="Q72T31"/>
<reference evidence="1 2" key="1">
    <citation type="journal article" date="2004" name="J. Bacteriol.">
        <title>Comparative genomics of two Leptospira interrogans serovars reveals novel insights into physiology and pathogenesis.</title>
        <authorList>
            <person name="Nascimento A.L."/>
            <person name="Ko A.I."/>
            <person name="Martins E.A."/>
            <person name="Monteiro-Vitorello C.B."/>
            <person name="Ho P.L."/>
            <person name="Haake D.A."/>
            <person name="Verjovski-Almeida S."/>
            <person name="Hartskeerl R.A."/>
            <person name="Marques M.V."/>
            <person name="Oliveira M.C."/>
            <person name="Menck C.F."/>
            <person name="Leite L.C."/>
            <person name="Carrer H."/>
            <person name="Coutinho L.L."/>
            <person name="Degrave W.M."/>
            <person name="Dellagostin O.A."/>
            <person name="El-Dorry H."/>
            <person name="Ferro E.S."/>
            <person name="Ferro M.I."/>
            <person name="Furlan L.R."/>
            <person name="Gamberini M."/>
            <person name="Giglioti E.A."/>
            <person name="Goes-Neto A."/>
            <person name="Goldman G.H."/>
            <person name="Goldman M.H."/>
            <person name="Harakava R."/>
            <person name="Jeronimo S.M."/>
            <person name="Junqueira-De-Azevedo I.L."/>
            <person name="Kimura E.T."/>
            <person name="Kuramae E.E."/>
            <person name="Lemos E.G."/>
            <person name="Lemos M.V."/>
            <person name="Marino C.L."/>
            <person name="Nunes L.R."/>
            <person name="De Oliveira R.C."/>
            <person name="Pereira G.G."/>
            <person name="Reis M.S."/>
            <person name="Schriefer A."/>
            <person name="Siqueira W.J."/>
            <person name="Sommer P."/>
            <person name="Tsai S.M."/>
            <person name="Simpson A.J."/>
            <person name="Ferro J.A."/>
            <person name="Camargo L.E."/>
            <person name="Kitajima J.P."/>
            <person name="Setubal J.C."/>
            <person name="Van Sluys M.A."/>
        </authorList>
    </citation>
    <scope>NUCLEOTIDE SEQUENCE [LARGE SCALE GENOMIC DNA]</scope>
    <source>
        <strain evidence="1 2">Fiocruz L1-130</strain>
    </source>
</reference>